<evidence type="ECO:0000313" key="3">
    <source>
        <dbReference type="Proteomes" id="UP000694044"/>
    </source>
</evidence>
<accession>A0A8T1V9U8</accession>
<evidence type="ECO:0000313" key="2">
    <source>
        <dbReference type="EMBL" id="KAG7377775.1"/>
    </source>
</evidence>
<evidence type="ECO:0000256" key="1">
    <source>
        <dbReference type="SAM" id="SignalP"/>
    </source>
</evidence>
<comment type="caution">
    <text evidence="2">The sequence shown here is derived from an EMBL/GenBank/DDBJ whole genome shotgun (WGS) entry which is preliminary data.</text>
</comment>
<keyword evidence="1" id="KW-0732">Signal</keyword>
<dbReference type="OrthoDB" id="116529at2759"/>
<sequence length="138" mass="15039">MLHLGNSVLVLASCMGIATAQSVHLFGDTNFGLSTGHWLFEFSMAQFCVNAVAFIDKASSAQWRDLPQAGGFANNQSFIAFYTDRNCTGTVRTWPTAEKDFPTNFALNGIDNQISSFMVWKTSDKVGGIAADPTYLLL</sequence>
<protein>
    <submittedName>
        <fullName evidence="2">Uncharacterized protein</fullName>
    </submittedName>
</protein>
<dbReference type="EMBL" id="JAGDFM010000483">
    <property type="protein sequence ID" value="KAG7377775.1"/>
    <property type="molecule type" value="Genomic_DNA"/>
</dbReference>
<proteinExistence type="predicted"/>
<dbReference type="Proteomes" id="UP000694044">
    <property type="component" value="Unassembled WGS sequence"/>
</dbReference>
<keyword evidence="3" id="KW-1185">Reference proteome</keyword>
<name>A0A8T1V9U8_9STRA</name>
<feature type="signal peptide" evidence="1">
    <location>
        <begin position="1"/>
        <end position="20"/>
    </location>
</feature>
<organism evidence="2 3">
    <name type="scientific">Phytophthora pseudosyringae</name>
    <dbReference type="NCBI Taxonomy" id="221518"/>
    <lineage>
        <taxon>Eukaryota</taxon>
        <taxon>Sar</taxon>
        <taxon>Stramenopiles</taxon>
        <taxon>Oomycota</taxon>
        <taxon>Peronosporomycetes</taxon>
        <taxon>Peronosporales</taxon>
        <taxon>Peronosporaceae</taxon>
        <taxon>Phytophthora</taxon>
    </lineage>
</organism>
<feature type="chain" id="PRO_5035799319" evidence="1">
    <location>
        <begin position="21"/>
        <end position="138"/>
    </location>
</feature>
<gene>
    <name evidence="2" type="ORF">PHYPSEUDO_011030</name>
</gene>
<reference evidence="2" key="1">
    <citation type="submission" date="2021-02" db="EMBL/GenBank/DDBJ databases">
        <authorList>
            <person name="Palmer J.M."/>
        </authorList>
    </citation>
    <scope>NUCLEOTIDE SEQUENCE</scope>
    <source>
        <strain evidence="2">SCRP734</strain>
    </source>
</reference>
<dbReference type="AlphaFoldDB" id="A0A8T1V9U8"/>